<dbReference type="EMBL" id="LVYD01000052">
    <property type="protein sequence ID" value="OQP62058.1"/>
    <property type="molecule type" value="Genomic_DNA"/>
</dbReference>
<protein>
    <submittedName>
        <fullName evidence="4">Uncharacterized protein</fullName>
    </submittedName>
</protein>
<dbReference type="AlphaFoldDB" id="A0A1V9FUS4"/>
<organism evidence="4 5">
    <name type="scientific">Niastella vici</name>
    <dbReference type="NCBI Taxonomy" id="1703345"/>
    <lineage>
        <taxon>Bacteria</taxon>
        <taxon>Pseudomonadati</taxon>
        <taxon>Bacteroidota</taxon>
        <taxon>Chitinophagia</taxon>
        <taxon>Chitinophagales</taxon>
        <taxon>Chitinophagaceae</taxon>
        <taxon>Niastella</taxon>
    </lineage>
</organism>
<dbReference type="Proteomes" id="UP000192796">
    <property type="component" value="Unassembled WGS sequence"/>
</dbReference>
<evidence type="ECO:0000256" key="1">
    <source>
        <dbReference type="SAM" id="SignalP"/>
    </source>
</evidence>
<keyword evidence="1" id="KW-0732">Signal</keyword>
<dbReference type="Pfam" id="PF14873">
    <property type="entry name" value="BNR_assoc_N"/>
    <property type="match status" value="1"/>
</dbReference>
<evidence type="ECO:0000259" key="2">
    <source>
        <dbReference type="Pfam" id="PF14873"/>
    </source>
</evidence>
<dbReference type="Pfam" id="PF26628">
    <property type="entry name" value="DUF8202"/>
    <property type="match status" value="1"/>
</dbReference>
<dbReference type="Gene3D" id="2.60.40.1290">
    <property type="match status" value="1"/>
</dbReference>
<feature type="chain" id="PRO_5013388724" evidence="1">
    <location>
        <begin position="28"/>
        <end position="1013"/>
    </location>
</feature>
<feature type="domain" description="Sialidase N-terminal" evidence="2">
    <location>
        <begin position="248"/>
        <end position="366"/>
    </location>
</feature>
<evidence type="ECO:0000313" key="5">
    <source>
        <dbReference type="Proteomes" id="UP000192796"/>
    </source>
</evidence>
<feature type="signal peptide" evidence="1">
    <location>
        <begin position="1"/>
        <end position="27"/>
    </location>
</feature>
<accession>A0A1V9FUS4</accession>
<gene>
    <name evidence="4" type="ORF">A3860_29330</name>
</gene>
<dbReference type="RefSeq" id="WP_081149592.1">
    <property type="nucleotide sequence ID" value="NZ_LVYD01000052.1"/>
</dbReference>
<dbReference type="OrthoDB" id="2582440at2"/>
<dbReference type="STRING" id="1703345.A3860_29330"/>
<reference evidence="4 5" key="1">
    <citation type="submission" date="2016-03" db="EMBL/GenBank/DDBJ databases">
        <title>Niastella vici sp. nov., isolated from farmland soil.</title>
        <authorList>
            <person name="Chen L."/>
            <person name="Wang D."/>
            <person name="Yang S."/>
            <person name="Wang G."/>
        </authorList>
    </citation>
    <scope>NUCLEOTIDE SEQUENCE [LARGE SCALE GENOMIC DNA]</scope>
    <source>
        <strain evidence="4 5">DJ57</strain>
    </source>
</reference>
<sequence length="1013" mass="107640">MRTILNQSFGKVALLWLATLFTAVTEAQIQYGFTAATGTFTPNTGATTLYSAGTDDELSAAQNIGFTFVYGCNSYTQFKVCSNGFISLGAAATNNTYTNALATTGQGPLIAPLWDDLVVGTGGSVNYVLTGTAPNRVLTVEWLNMKWNYQAPVASTSFQVKLYETSNVIEFIYRRESTTLNNPTASIGINGGSSATDYYSLNGTGTAPAAVYGIEKYDLNSQPASNQVYRFVPGIGTVTAVQASTAAVPKCEQNQVILGVQVTVSSCAASQSLTQLQFNMTGSTIAGTNTNDVSKIHIYYTGNSAVAATANEFVSGGVTPATGTVTASGSQALVSGINYFWIVYDINTATATTGNVLDAQCTQLTITGLNYTPVTTNPAGNRAIAACAIAPGSVKSNLAFWVKANAGTSSTVNTTALTLWSDQSGNSRNATSAVAATSPVYYDNSTNNINFNPVVNFDAAAQNTALADFMDISSNGILSSGNNPYTVYAVLKPGTGNLSTPGKFLFSGIFDAAGNTFNSFDIRSNTSFNDSWCLNDLISTGQWTASYPSLATYDFNSVQRQMFNAGTSVGAKVGSARNSSDLNCALGCQRAVTPNKEFYDGGIAEIISYANTSHDATTRYKIESYLAIKYGVTLSHNYLSSVGTTVWNRSINTVYNNNIIGIAQDNNSGLNQKQSKSTAVVPDILTLYVGPSKIVNQAGNTGTFTAGDQSFFMAAHNGDPYLYTGAATEVPAGICCRLQREWLSQKTNFTNTDLKLEFDFNVITPGYSPLNTADLRLLVDNDGNFTNATILGSPAVTITVSASVVTVTVPAANFTSTPYFTLASVSASTPLPLRFVKLNANCAGSTAQINFTTENEINTDRYSIERSADGRNFTPLADVKSRAATGQQSYRWTDAAPLAGTSYYRIKTTGADNTTSYSSIMTFVDCGTELVRLATDATSGESELFLQLSQHAAVELALFDAMGRRYAVPGVTGKQNMTQGTYRFPVTGTLKTGVYMLSLSINENKRVFRLVKQ</sequence>
<comment type="caution">
    <text evidence="4">The sequence shown here is derived from an EMBL/GenBank/DDBJ whole genome shotgun (WGS) entry which is preliminary data.</text>
</comment>
<name>A0A1V9FUS4_9BACT</name>
<dbReference type="InterPro" id="IPR058515">
    <property type="entry name" value="DUF8202"/>
</dbReference>
<evidence type="ECO:0000259" key="3">
    <source>
        <dbReference type="Pfam" id="PF26628"/>
    </source>
</evidence>
<feature type="domain" description="DUF8202" evidence="3">
    <location>
        <begin position="619"/>
        <end position="792"/>
    </location>
</feature>
<dbReference type="InterPro" id="IPR029456">
    <property type="entry name" value="Sialidase_N"/>
</dbReference>
<keyword evidence="5" id="KW-1185">Reference proteome</keyword>
<proteinExistence type="predicted"/>
<evidence type="ECO:0000313" key="4">
    <source>
        <dbReference type="EMBL" id="OQP62058.1"/>
    </source>
</evidence>